<sequence>MYRLILTLDEKFMKNMHGNLNVRGETYPKTQAAPPLSKNHHNQTPLTPSATVARFSHSKGLKGTCVWS</sequence>
<dbReference type="Proteomes" id="UP001168877">
    <property type="component" value="Unassembled WGS sequence"/>
</dbReference>
<dbReference type="AlphaFoldDB" id="A0AA39SWZ6"/>
<accession>A0AA39SWZ6</accession>
<protein>
    <submittedName>
        <fullName evidence="2">Uncharacterized protein</fullName>
    </submittedName>
</protein>
<reference evidence="2" key="2">
    <citation type="submission" date="2023-06" db="EMBL/GenBank/DDBJ databases">
        <authorList>
            <person name="Swenson N.G."/>
            <person name="Wegrzyn J.L."/>
            <person name="Mcevoy S.L."/>
        </authorList>
    </citation>
    <scope>NUCLEOTIDE SEQUENCE</scope>
    <source>
        <strain evidence="2">NS2018</strain>
        <tissue evidence="2">Leaf</tissue>
    </source>
</reference>
<reference evidence="2" key="1">
    <citation type="journal article" date="2022" name="Plant J.">
        <title>Strategies of tolerance reflected in two North American maple genomes.</title>
        <authorList>
            <person name="McEvoy S.L."/>
            <person name="Sezen U.U."/>
            <person name="Trouern-Trend A."/>
            <person name="McMahon S.M."/>
            <person name="Schaberg P.G."/>
            <person name="Yang J."/>
            <person name="Wegrzyn J.L."/>
            <person name="Swenson N.G."/>
        </authorList>
    </citation>
    <scope>NUCLEOTIDE SEQUENCE</scope>
    <source>
        <strain evidence="2">NS2018</strain>
    </source>
</reference>
<keyword evidence="3" id="KW-1185">Reference proteome</keyword>
<evidence type="ECO:0000256" key="1">
    <source>
        <dbReference type="SAM" id="MobiDB-lite"/>
    </source>
</evidence>
<gene>
    <name evidence="2" type="ORF">LWI29_001191</name>
</gene>
<evidence type="ECO:0000313" key="3">
    <source>
        <dbReference type="Proteomes" id="UP001168877"/>
    </source>
</evidence>
<proteinExistence type="predicted"/>
<organism evidence="2 3">
    <name type="scientific">Acer saccharum</name>
    <name type="common">Sugar maple</name>
    <dbReference type="NCBI Taxonomy" id="4024"/>
    <lineage>
        <taxon>Eukaryota</taxon>
        <taxon>Viridiplantae</taxon>
        <taxon>Streptophyta</taxon>
        <taxon>Embryophyta</taxon>
        <taxon>Tracheophyta</taxon>
        <taxon>Spermatophyta</taxon>
        <taxon>Magnoliopsida</taxon>
        <taxon>eudicotyledons</taxon>
        <taxon>Gunneridae</taxon>
        <taxon>Pentapetalae</taxon>
        <taxon>rosids</taxon>
        <taxon>malvids</taxon>
        <taxon>Sapindales</taxon>
        <taxon>Sapindaceae</taxon>
        <taxon>Hippocastanoideae</taxon>
        <taxon>Acereae</taxon>
        <taxon>Acer</taxon>
    </lineage>
</organism>
<name>A0AA39SWZ6_ACESA</name>
<evidence type="ECO:0000313" key="2">
    <source>
        <dbReference type="EMBL" id="KAK0598973.1"/>
    </source>
</evidence>
<comment type="caution">
    <text evidence="2">The sequence shown here is derived from an EMBL/GenBank/DDBJ whole genome shotgun (WGS) entry which is preliminary data.</text>
</comment>
<dbReference type="EMBL" id="JAUESC010000003">
    <property type="protein sequence ID" value="KAK0598973.1"/>
    <property type="molecule type" value="Genomic_DNA"/>
</dbReference>
<feature type="region of interest" description="Disordered" evidence="1">
    <location>
        <begin position="26"/>
        <end position="47"/>
    </location>
</feature>